<dbReference type="GO" id="GO:0008615">
    <property type="term" value="P:pyridoxine biosynthetic process"/>
    <property type="evidence" value="ECO:0007669"/>
    <property type="project" value="InterPro"/>
</dbReference>
<comment type="caution">
    <text evidence="11">The sequence shown here is derived from an EMBL/GenBank/DDBJ whole genome shotgun (WGS) entry which is preliminary data.</text>
</comment>
<dbReference type="InterPro" id="IPR012349">
    <property type="entry name" value="Split_barrel_FMN-bd"/>
</dbReference>
<comment type="cofactor">
    <cofactor evidence="1">
        <name>FMN</name>
        <dbReference type="ChEBI" id="CHEBI:58210"/>
    </cofactor>
</comment>
<comment type="pathway">
    <text evidence="4">Cofactor metabolism; pyridoxal 5'-phosphate salvage; pyridoxal 5'-phosphate from pyridoxine 5'-phosphate: step 1/1.</text>
</comment>
<dbReference type="GO" id="GO:0010181">
    <property type="term" value="F:FMN binding"/>
    <property type="evidence" value="ECO:0007669"/>
    <property type="project" value="InterPro"/>
</dbReference>
<evidence type="ECO:0000313" key="11">
    <source>
        <dbReference type="EMBL" id="KAK3919522.1"/>
    </source>
</evidence>
<dbReference type="PIRSF" id="PIRSF000190">
    <property type="entry name" value="Pyd_amn-ph_oxd"/>
    <property type="match status" value="1"/>
</dbReference>
<accession>A0AAE1LIQ7</accession>
<reference evidence="11" key="2">
    <citation type="journal article" date="2023" name="BMC Genomics">
        <title>Pest status, molecular evolution, and epigenetic factors derived from the genome assembly of Frankliniella fusca, a thysanopteran phytovirus vector.</title>
        <authorList>
            <person name="Catto M.A."/>
            <person name="Labadie P.E."/>
            <person name="Jacobson A.L."/>
            <person name="Kennedy G.G."/>
            <person name="Srinivasan R."/>
            <person name="Hunt B.G."/>
        </authorList>
    </citation>
    <scope>NUCLEOTIDE SEQUENCE</scope>
    <source>
        <strain evidence="11">PL_HMW_Pooled</strain>
    </source>
</reference>
<evidence type="ECO:0000256" key="4">
    <source>
        <dbReference type="ARBA" id="ARBA00005037"/>
    </source>
</evidence>
<name>A0AAE1LIQ7_9NEOP</name>
<evidence type="ECO:0000256" key="1">
    <source>
        <dbReference type="ARBA" id="ARBA00001917"/>
    </source>
</evidence>
<dbReference type="AlphaFoldDB" id="A0AAE1LIQ7"/>
<reference evidence="11" key="1">
    <citation type="submission" date="2021-07" db="EMBL/GenBank/DDBJ databases">
        <authorList>
            <person name="Catto M.A."/>
            <person name="Jacobson A."/>
            <person name="Kennedy G."/>
            <person name="Labadie P."/>
            <person name="Hunt B.G."/>
            <person name="Srinivasan R."/>
        </authorList>
    </citation>
    <scope>NUCLEOTIDE SEQUENCE</scope>
    <source>
        <strain evidence="11">PL_HMW_Pooled</strain>
        <tissue evidence="11">Head</tissue>
    </source>
</reference>
<keyword evidence="8" id="KW-0288">FMN</keyword>
<dbReference type="Proteomes" id="UP001219518">
    <property type="component" value="Unassembled WGS sequence"/>
</dbReference>
<gene>
    <name evidence="11" type="ORF">KUF71_008649</name>
</gene>
<dbReference type="InterPro" id="IPR000659">
    <property type="entry name" value="Pyridox_Oxase"/>
</dbReference>
<evidence type="ECO:0000256" key="2">
    <source>
        <dbReference type="ARBA" id="ARBA00003691"/>
    </source>
</evidence>
<dbReference type="Pfam" id="PF01243">
    <property type="entry name" value="PNPOx_N"/>
    <property type="match status" value="1"/>
</dbReference>
<keyword evidence="9" id="KW-0560">Oxidoreductase</keyword>
<protein>
    <recommendedName>
        <fullName evidence="6">pyridoxal 5'-phosphate synthase</fullName>
        <ecNumber evidence="6">1.4.3.5</ecNumber>
    </recommendedName>
</protein>
<organism evidence="11 12">
    <name type="scientific">Frankliniella fusca</name>
    <dbReference type="NCBI Taxonomy" id="407009"/>
    <lineage>
        <taxon>Eukaryota</taxon>
        <taxon>Metazoa</taxon>
        <taxon>Ecdysozoa</taxon>
        <taxon>Arthropoda</taxon>
        <taxon>Hexapoda</taxon>
        <taxon>Insecta</taxon>
        <taxon>Pterygota</taxon>
        <taxon>Neoptera</taxon>
        <taxon>Paraneoptera</taxon>
        <taxon>Thysanoptera</taxon>
        <taxon>Terebrantia</taxon>
        <taxon>Thripoidea</taxon>
        <taxon>Thripidae</taxon>
        <taxon>Frankliniella</taxon>
    </lineage>
</organism>
<evidence type="ECO:0000256" key="6">
    <source>
        <dbReference type="ARBA" id="ARBA00012801"/>
    </source>
</evidence>
<comment type="pathway">
    <text evidence="3">Cofactor metabolism; pyridoxal 5'-phosphate salvage; pyridoxal 5'-phosphate from pyridoxamine 5'-phosphate: step 1/1.</text>
</comment>
<dbReference type="Gene3D" id="2.30.110.10">
    <property type="entry name" value="Electron Transport, Fmn-binding Protein, Chain A"/>
    <property type="match status" value="1"/>
</dbReference>
<feature type="domain" description="Pyridoxamine 5'-phosphate oxidase N-terminal" evidence="10">
    <location>
        <begin position="33"/>
        <end position="136"/>
    </location>
</feature>
<proteinExistence type="inferred from homology"/>
<dbReference type="InterPro" id="IPR011576">
    <property type="entry name" value="Pyridox_Oxase_N"/>
</dbReference>
<evidence type="ECO:0000256" key="8">
    <source>
        <dbReference type="ARBA" id="ARBA00022643"/>
    </source>
</evidence>
<dbReference type="GO" id="GO:0004733">
    <property type="term" value="F:pyridoxamine phosphate oxidase activity"/>
    <property type="evidence" value="ECO:0007669"/>
    <property type="project" value="UniProtKB-EC"/>
</dbReference>
<dbReference type="EMBL" id="JAHWGI010000979">
    <property type="protein sequence ID" value="KAK3919522.1"/>
    <property type="molecule type" value="Genomic_DNA"/>
</dbReference>
<evidence type="ECO:0000256" key="5">
    <source>
        <dbReference type="ARBA" id="ARBA00007301"/>
    </source>
</evidence>
<evidence type="ECO:0000256" key="7">
    <source>
        <dbReference type="ARBA" id="ARBA00022630"/>
    </source>
</evidence>
<sequence>MEALGERLGALRVQDDGAEQQDPVGIFQRWLRDAQAANIVMPQSAVLTTSTRSGRASARTVCWRRMDEGRFVFLTDSRSKKCRELAENPRANITFLWAFVDGAGQRVAREVRVAGSVSALPPPAYEDLYWSLIPNRRIRAYICEQGAAADWDRLKERHDELLLEVDKGDRLPMPGHFVAYELFPASMEFYEQIGDEEDCDGVNYIRQASQWKAQEVIA</sequence>
<comment type="function">
    <text evidence="2">Catalyzes the oxidation of either pyridoxine 5'-phosphate (PNP) or pyridoxamine 5'-phosphate (PMP) into pyridoxal 5'-phosphate (PLP).</text>
</comment>
<dbReference type="EC" id="1.4.3.5" evidence="6"/>
<evidence type="ECO:0000313" key="12">
    <source>
        <dbReference type="Proteomes" id="UP001219518"/>
    </source>
</evidence>
<keyword evidence="12" id="KW-1185">Reference proteome</keyword>
<dbReference type="SUPFAM" id="SSF50475">
    <property type="entry name" value="FMN-binding split barrel"/>
    <property type="match status" value="1"/>
</dbReference>
<evidence type="ECO:0000259" key="10">
    <source>
        <dbReference type="Pfam" id="PF01243"/>
    </source>
</evidence>
<evidence type="ECO:0000256" key="9">
    <source>
        <dbReference type="ARBA" id="ARBA00023002"/>
    </source>
</evidence>
<keyword evidence="7" id="KW-0285">Flavoprotein</keyword>
<dbReference type="PANTHER" id="PTHR10851:SF4">
    <property type="entry name" value="PYRIDOXAL 5'-PHOSPHATE SYNTHASE"/>
    <property type="match status" value="1"/>
</dbReference>
<dbReference type="PANTHER" id="PTHR10851">
    <property type="entry name" value="PYRIDOXINE-5-PHOSPHATE OXIDASE"/>
    <property type="match status" value="1"/>
</dbReference>
<evidence type="ECO:0000256" key="3">
    <source>
        <dbReference type="ARBA" id="ARBA00004738"/>
    </source>
</evidence>
<comment type="similarity">
    <text evidence="5">Belongs to the pyridoxamine 5'-phosphate oxidase family.</text>
</comment>